<dbReference type="AlphaFoldDB" id="A0A3N2D9F5"/>
<sequence length="339" mass="36934">MADEGSLSAEREARSDGDVTAPTEATGAAPPTDWSPVLKRQVHKNAGEEVLLSSYAPDDELTMTARTRWPGRHDYYRLDRGADVFLLVETFRQMTILIGHELFQVPPESVFVMDRCSLRLASRDAVCGNDVTVRVRAAEVEVKGARVYRLGVEALFFDGAGRELASGDGSLRILPRRLYERLRAGSAGVTNLSVVRDVPTSGTPLELRLLDRQAGARTWELRFDPLDPFFFDHAVDHVPGMLLISAMRDAAARSLDGGTCVGLSVEFVRYLELDEPVHVRVRPDGHQDADGAIRVGVAVVGANHSEAATGTMEMAVAHPGPQARAEDGAEVRPLVRGSR</sequence>
<dbReference type="InterPro" id="IPR005509">
    <property type="entry name" value="AfsA_hotdog_dom"/>
</dbReference>
<protein>
    <submittedName>
        <fullName evidence="3">A-factor biosynthesis hotdog protein</fullName>
    </submittedName>
</protein>
<comment type="caution">
    <text evidence="3">The sequence shown here is derived from an EMBL/GenBank/DDBJ whole genome shotgun (WGS) entry which is preliminary data.</text>
</comment>
<accession>A0A3N2D9F5</accession>
<gene>
    <name evidence="3" type="ORF">EDD28_1010</name>
</gene>
<evidence type="ECO:0000259" key="2">
    <source>
        <dbReference type="Pfam" id="PF03756"/>
    </source>
</evidence>
<feature type="region of interest" description="Disordered" evidence="1">
    <location>
        <begin position="1"/>
        <end position="36"/>
    </location>
</feature>
<evidence type="ECO:0000256" key="1">
    <source>
        <dbReference type="SAM" id="MobiDB-lite"/>
    </source>
</evidence>
<feature type="region of interest" description="Disordered" evidence="1">
    <location>
        <begin position="320"/>
        <end position="339"/>
    </location>
</feature>
<dbReference type="Gene3D" id="3.10.129.10">
    <property type="entry name" value="Hotdog Thioesterase"/>
    <property type="match status" value="1"/>
</dbReference>
<dbReference type="Pfam" id="PF03756">
    <property type="entry name" value="AfsA"/>
    <property type="match status" value="2"/>
</dbReference>
<feature type="domain" description="A-factor biosynthesis hotdog" evidence="2">
    <location>
        <begin position="42"/>
        <end position="143"/>
    </location>
</feature>
<dbReference type="OrthoDB" id="7838374at2"/>
<organism evidence="3 4">
    <name type="scientific">Salana multivorans</name>
    <dbReference type="NCBI Taxonomy" id="120377"/>
    <lineage>
        <taxon>Bacteria</taxon>
        <taxon>Bacillati</taxon>
        <taxon>Actinomycetota</taxon>
        <taxon>Actinomycetes</taxon>
        <taxon>Micrococcales</taxon>
        <taxon>Beutenbergiaceae</taxon>
        <taxon>Salana</taxon>
    </lineage>
</organism>
<name>A0A3N2D9F5_9MICO</name>
<dbReference type="EMBL" id="RKHQ01000001">
    <property type="protein sequence ID" value="ROR96426.1"/>
    <property type="molecule type" value="Genomic_DNA"/>
</dbReference>
<evidence type="ECO:0000313" key="4">
    <source>
        <dbReference type="Proteomes" id="UP000275356"/>
    </source>
</evidence>
<proteinExistence type="predicted"/>
<evidence type="ECO:0000313" key="3">
    <source>
        <dbReference type="EMBL" id="ROR96426.1"/>
    </source>
</evidence>
<reference evidence="3 4" key="1">
    <citation type="submission" date="2018-11" db="EMBL/GenBank/DDBJ databases">
        <title>Sequencing the genomes of 1000 actinobacteria strains.</title>
        <authorList>
            <person name="Klenk H.-P."/>
        </authorList>
    </citation>
    <scope>NUCLEOTIDE SEQUENCE [LARGE SCALE GENOMIC DNA]</scope>
    <source>
        <strain evidence="3 4">DSM 13521</strain>
    </source>
</reference>
<feature type="compositionally biased region" description="Low complexity" evidence="1">
    <location>
        <begin position="20"/>
        <end position="32"/>
    </location>
</feature>
<keyword evidence="4" id="KW-1185">Reference proteome</keyword>
<dbReference type="RefSeq" id="WP_123738608.1">
    <property type="nucleotide sequence ID" value="NZ_RKHQ01000001.1"/>
</dbReference>
<feature type="domain" description="A-factor biosynthesis hotdog" evidence="2">
    <location>
        <begin position="213"/>
        <end position="314"/>
    </location>
</feature>
<dbReference type="Proteomes" id="UP000275356">
    <property type="component" value="Unassembled WGS sequence"/>
</dbReference>